<accession>A0A252A255</accession>
<proteinExistence type="predicted"/>
<reference evidence="1 2" key="1">
    <citation type="submission" date="2014-06" db="EMBL/GenBank/DDBJ databases">
        <authorList>
            <person name="Ju J."/>
            <person name="Zhang J."/>
        </authorList>
    </citation>
    <scope>NUCLEOTIDE SEQUENCE [LARGE SCALE GENOMIC DNA]</scope>
    <source>
        <strain evidence="1">DmW_045</strain>
    </source>
</reference>
<evidence type="ECO:0000313" key="2">
    <source>
        <dbReference type="Proteomes" id="UP000194639"/>
    </source>
</evidence>
<sequence length="69" mass="7543">MATPLFITGRRSKRFDGISVFCVKAFQAGMRFAFLKVQACMPLAMHSGALGTPKTLRPSTALKHSSLTR</sequence>
<comment type="caution">
    <text evidence="1">The sequence shown here is derived from an EMBL/GenBank/DDBJ whole genome shotgun (WGS) entry which is preliminary data.</text>
</comment>
<gene>
    <name evidence="1" type="ORF">HK12_04090</name>
</gene>
<protein>
    <submittedName>
        <fullName evidence="1">Uncharacterized protein</fullName>
    </submittedName>
</protein>
<dbReference type="AlphaFoldDB" id="A0A252A255"/>
<evidence type="ECO:0000313" key="1">
    <source>
        <dbReference type="EMBL" id="OUI81874.1"/>
    </source>
</evidence>
<organism evidence="1 2">
    <name type="scientific">Acetobacter orientalis</name>
    <dbReference type="NCBI Taxonomy" id="146474"/>
    <lineage>
        <taxon>Bacteria</taxon>
        <taxon>Pseudomonadati</taxon>
        <taxon>Pseudomonadota</taxon>
        <taxon>Alphaproteobacteria</taxon>
        <taxon>Acetobacterales</taxon>
        <taxon>Acetobacteraceae</taxon>
        <taxon>Acetobacter</taxon>
    </lineage>
</organism>
<dbReference type="EMBL" id="JOMO01000021">
    <property type="protein sequence ID" value="OUI81874.1"/>
    <property type="molecule type" value="Genomic_DNA"/>
</dbReference>
<name>A0A252A255_9PROT</name>
<dbReference type="Proteomes" id="UP000194639">
    <property type="component" value="Unassembled WGS sequence"/>
</dbReference>